<protein>
    <submittedName>
        <fullName evidence="14">Unannotated protein</fullName>
    </submittedName>
</protein>
<evidence type="ECO:0000256" key="3">
    <source>
        <dbReference type="ARBA" id="ARBA00001947"/>
    </source>
</evidence>
<evidence type="ECO:0000256" key="7">
    <source>
        <dbReference type="ARBA" id="ARBA00022772"/>
    </source>
</evidence>
<comment type="subunit">
    <text evidence="5">Homodimer.</text>
</comment>
<dbReference type="NCBIfam" id="NF008559">
    <property type="entry name" value="PRK11504.1"/>
    <property type="match status" value="1"/>
</dbReference>
<keyword evidence="8" id="KW-0560">Oxidoreductase</keyword>
<accession>A0A6J5ZQD1</accession>
<evidence type="ECO:0000259" key="11">
    <source>
        <dbReference type="Pfam" id="PF01179"/>
    </source>
</evidence>
<comment type="cofactor">
    <cofactor evidence="1">
        <name>Cu cation</name>
        <dbReference type="ChEBI" id="CHEBI:23378"/>
    </cofactor>
</comment>
<dbReference type="SUPFAM" id="SSF54416">
    <property type="entry name" value="Amine oxidase N-terminal region"/>
    <property type="match status" value="2"/>
</dbReference>
<feature type="domain" description="Copper amine oxidase N3-terminal" evidence="13">
    <location>
        <begin position="111"/>
        <end position="200"/>
    </location>
</feature>
<evidence type="ECO:0000256" key="8">
    <source>
        <dbReference type="ARBA" id="ARBA00023002"/>
    </source>
</evidence>
<dbReference type="InterPro" id="IPR000269">
    <property type="entry name" value="Cu_amine_oxidase"/>
</dbReference>
<name>A0A6J5ZQD1_9ZZZZ</name>
<evidence type="ECO:0000256" key="9">
    <source>
        <dbReference type="ARBA" id="ARBA00023008"/>
    </source>
</evidence>
<feature type="domain" description="Copper amine oxidase catalytic" evidence="11">
    <location>
        <begin position="221"/>
        <end position="623"/>
    </location>
</feature>
<dbReference type="GO" id="GO:0048038">
    <property type="term" value="F:quinone binding"/>
    <property type="evidence" value="ECO:0007669"/>
    <property type="project" value="InterPro"/>
</dbReference>
<feature type="domain" description="Copper amine oxidase N2-terminal" evidence="12">
    <location>
        <begin position="9"/>
        <end position="70"/>
    </location>
</feature>
<reference evidence="14" key="1">
    <citation type="submission" date="2020-05" db="EMBL/GenBank/DDBJ databases">
        <authorList>
            <person name="Chiriac C."/>
            <person name="Salcher M."/>
            <person name="Ghai R."/>
            <person name="Kavagutti S V."/>
        </authorList>
    </citation>
    <scope>NUCLEOTIDE SEQUENCE</scope>
</reference>
<organism evidence="14">
    <name type="scientific">freshwater metagenome</name>
    <dbReference type="NCBI Taxonomy" id="449393"/>
    <lineage>
        <taxon>unclassified sequences</taxon>
        <taxon>metagenomes</taxon>
        <taxon>ecological metagenomes</taxon>
    </lineage>
</organism>
<evidence type="ECO:0000256" key="10">
    <source>
        <dbReference type="ARBA" id="ARBA00023211"/>
    </source>
</evidence>
<dbReference type="GO" id="GO:0009308">
    <property type="term" value="P:amine metabolic process"/>
    <property type="evidence" value="ECO:0007669"/>
    <property type="project" value="InterPro"/>
</dbReference>
<dbReference type="InterPro" id="IPR016182">
    <property type="entry name" value="Cu_amine_oxidase_N-reg"/>
</dbReference>
<evidence type="ECO:0000256" key="6">
    <source>
        <dbReference type="ARBA" id="ARBA00022723"/>
    </source>
</evidence>
<sequence length="647" mass="72393">MSTALPYSHPLDPLSPQELQSVITHARKAWDLGPSHLVAMCQLQEPAKSKVLGWKAGDTLERAARITILDRSSACVYEGVITVDGNVRSWQLIEGAKAPVLSTESEGAIAAALKDPRIREALLRRGVTNPDTQVHLETWPIGAQIPKYLDDGRRLVWTPMWFKPTPESNMYAHPINGLYSIVDLQNCEVVGVEDNDVTPIPMTPGDYRLSQTSGQVALKDLQIVQKDGASCTVEGWKVNWERWNFRVGWDQREGLVIHDVRFNDNGNERRIGYRLSIAELVIPYGDPSQGTYRKNAFDTGEYGLGNYTNSLTLGCDCLGEILYLDVALLTPEGNVKEIKNAICMHEEDYGILWKHVDIDGHVEVRRGRRFVVSSIVTINNYEYGYYWYFYQDGVVEFEAKLTGILLTLSDAPGVPHPSATQLEEGLWAPYHQHTFCARLDLDIDGELNTVVEVDSVAKPMGPENIHGGAYITTQDVIKSESKAARLLDLGKSRYWKIVNPNKTNHVGQPVGYKILGNVNCLPLASPDSVIGKRAGFMYSHLWVTQNCEAERYPAGDYPFQHEGGDGLPRWTQADRSLENTDVVMWYVFGLNHIPRIEDWPVMPVERLGFMLKPVGFFKRSPAMDVAPSMPTCLRCNGHPSEPCTCGH</sequence>
<keyword evidence="9" id="KW-0186">Copper</keyword>
<comment type="cofactor">
    <cofactor evidence="2">
        <name>Mn(2+)</name>
        <dbReference type="ChEBI" id="CHEBI:29035"/>
    </cofactor>
</comment>
<dbReference type="Gene3D" id="2.70.98.20">
    <property type="entry name" value="Copper amine oxidase, catalytic domain"/>
    <property type="match status" value="1"/>
</dbReference>
<dbReference type="PANTHER" id="PTHR10638:SF86">
    <property type="entry name" value="COPPER AMINE OXIDASE 1-RELATED"/>
    <property type="match status" value="1"/>
</dbReference>
<dbReference type="AlphaFoldDB" id="A0A6J5ZQD1"/>
<dbReference type="InterPro" id="IPR015802">
    <property type="entry name" value="Cu_amine_oxidase_N3"/>
</dbReference>
<keyword evidence="6" id="KW-0479">Metal-binding</keyword>
<dbReference type="Pfam" id="PF02727">
    <property type="entry name" value="Cu_amine_oxidN2"/>
    <property type="match status" value="1"/>
</dbReference>
<evidence type="ECO:0000259" key="13">
    <source>
        <dbReference type="Pfam" id="PF02728"/>
    </source>
</evidence>
<evidence type="ECO:0000259" key="12">
    <source>
        <dbReference type="Pfam" id="PF02727"/>
    </source>
</evidence>
<dbReference type="SUPFAM" id="SSF49998">
    <property type="entry name" value="Amine oxidase catalytic domain"/>
    <property type="match status" value="1"/>
</dbReference>
<keyword evidence="10" id="KW-0464">Manganese</keyword>
<evidence type="ECO:0000313" key="14">
    <source>
        <dbReference type="EMBL" id="CAB4343526.1"/>
    </source>
</evidence>
<dbReference type="InterPro" id="IPR015800">
    <property type="entry name" value="Cu_amine_oxidase_N2"/>
</dbReference>
<dbReference type="PANTHER" id="PTHR10638">
    <property type="entry name" value="COPPER AMINE OXIDASE"/>
    <property type="match status" value="1"/>
</dbReference>
<evidence type="ECO:0000256" key="5">
    <source>
        <dbReference type="ARBA" id="ARBA00011738"/>
    </source>
</evidence>
<comment type="similarity">
    <text evidence="4">Belongs to the copper/topaquinone oxidase family.</text>
</comment>
<evidence type="ECO:0000256" key="4">
    <source>
        <dbReference type="ARBA" id="ARBA00007983"/>
    </source>
</evidence>
<dbReference type="Pfam" id="PF01179">
    <property type="entry name" value="Cu_amine_oxid"/>
    <property type="match status" value="1"/>
</dbReference>
<dbReference type="GO" id="GO:0005507">
    <property type="term" value="F:copper ion binding"/>
    <property type="evidence" value="ECO:0007669"/>
    <property type="project" value="InterPro"/>
</dbReference>
<dbReference type="Gene3D" id="3.10.450.40">
    <property type="match status" value="2"/>
</dbReference>
<dbReference type="Pfam" id="PF02728">
    <property type="entry name" value="Cu_amine_oxidN3"/>
    <property type="match status" value="1"/>
</dbReference>
<evidence type="ECO:0000256" key="1">
    <source>
        <dbReference type="ARBA" id="ARBA00001935"/>
    </source>
</evidence>
<proteinExistence type="inferred from homology"/>
<gene>
    <name evidence="14" type="ORF">UFOPK3770_01185</name>
</gene>
<comment type="cofactor">
    <cofactor evidence="3">
        <name>Zn(2+)</name>
        <dbReference type="ChEBI" id="CHEBI:29105"/>
    </cofactor>
</comment>
<evidence type="ECO:0000256" key="2">
    <source>
        <dbReference type="ARBA" id="ARBA00001936"/>
    </source>
</evidence>
<dbReference type="InterPro" id="IPR036460">
    <property type="entry name" value="Cu_amine_oxidase_C_sf"/>
</dbReference>
<keyword evidence="7" id="KW-0801">TPQ</keyword>
<dbReference type="InterPro" id="IPR015798">
    <property type="entry name" value="Cu_amine_oxidase_C"/>
</dbReference>
<dbReference type="GO" id="GO:0008131">
    <property type="term" value="F:primary methylamine oxidase activity"/>
    <property type="evidence" value="ECO:0007669"/>
    <property type="project" value="InterPro"/>
</dbReference>
<dbReference type="EMBL" id="CAESAJ010000166">
    <property type="protein sequence ID" value="CAB4343526.1"/>
    <property type="molecule type" value="Genomic_DNA"/>
</dbReference>